<evidence type="ECO:0000313" key="2">
    <source>
        <dbReference type="EMBL" id="KAH9415805.1"/>
    </source>
</evidence>
<accession>A0ABQ8IZR7</accession>
<reference evidence="2 3" key="2">
    <citation type="journal article" date="2022" name="Mol. Biol. Evol.">
        <title>Comparative Genomics Reveals Insights into the Divergent Evolution of Astigmatic Mites and Household Pest Adaptations.</title>
        <authorList>
            <person name="Xiong Q."/>
            <person name="Wan A.T."/>
            <person name="Liu X."/>
            <person name="Fung C.S."/>
            <person name="Xiao X."/>
            <person name="Malainual N."/>
            <person name="Hou J."/>
            <person name="Wang L."/>
            <person name="Wang M."/>
            <person name="Yang K.Y."/>
            <person name="Cui Y."/>
            <person name="Leung E.L."/>
            <person name="Nong W."/>
            <person name="Shin S.K."/>
            <person name="Au S.W."/>
            <person name="Jeong K.Y."/>
            <person name="Chew F.T."/>
            <person name="Hui J.H."/>
            <person name="Leung T.F."/>
            <person name="Tungtrongchitr A."/>
            <person name="Zhong N."/>
            <person name="Liu Z."/>
            <person name="Tsui S.K."/>
        </authorList>
    </citation>
    <scope>NUCLEOTIDE SEQUENCE [LARGE SCALE GENOMIC DNA]</scope>
    <source>
        <strain evidence="2">Derp</strain>
    </source>
</reference>
<gene>
    <name evidence="2" type="ORF">DERP_000297</name>
</gene>
<name>A0ABQ8IZR7_DERPT</name>
<evidence type="ECO:0000256" key="1">
    <source>
        <dbReference type="SAM" id="Phobius"/>
    </source>
</evidence>
<protein>
    <submittedName>
        <fullName evidence="2">Uncharacterized protein</fullName>
    </submittedName>
</protein>
<keyword evidence="3" id="KW-1185">Reference proteome</keyword>
<keyword evidence="1" id="KW-0472">Membrane</keyword>
<keyword evidence="1" id="KW-1133">Transmembrane helix</keyword>
<keyword evidence="1" id="KW-0812">Transmembrane</keyword>
<proteinExistence type="predicted"/>
<dbReference type="EMBL" id="NJHN03000095">
    <property type="protein sequence ID" value="KAH9415805.1"/>
    <property type="molecule type" value="Genomic_DNA"/>
</dbReference>
<evidence type="ECO:0000313" key="3">
    <source>
        <dbReference type="Proteomes" id="UP000887458"/>
    </source>
</evidence>
<comment type="caution">
    <text evidence="2">The sequence shown here is derived from an EMBL/GenBank/DDBJ whole genome shotgun (WGS) entry which is preliminary data.</text>
</comment>
<sequence length="66" mass="7925">MDSDTRRKSTTDNKMNEYYCHQNYTLTHYETFYYNKMHFGFGIIAKVAVIIIEIQIFSTIETIFNN</sequence>
<organism evidence="2 3">
    <name type="scientific">Dermatophagoides pteronyssinus</name>
    <name type="common">European house dust mite</name>
    <dbReference type="NCBI Taxonomy" id="6956"/>
    <lineage>
        <taxon>Eukaryota</taxon>
        <taxon>Metazoa</taxon>
        <taxon>Ecdysozoa</taxon>
        <taxon>Arthropoda</taxon>
        <taxon>Chelicerata</taxon>
        <taxon>Arachnida</taxon>
        <taxon>Acari</taxon>
        <taxon>Acariformes</taxon>
        <taxon>Sarcoptiformes</taxon>
        <taxon>Astigmata</taxon>
        <taxon>Psoroptidia</taxon>
        <taxon>Analgoidea</taxon>
        <taxon>Pyroglyphidae</taxon>
        <taxon>Dermatophagoidinae</taxon>
        <taxon>Dermatophagoides</taxon>
    </lineage>
</organism>
<reference evidence="2 3" key="1">
    <citation type="journal article" date="2018" name="J. Allergy Clin. Immunol.">
        <title>High-quality assembly of Dermatophagoides pteronyssinus genome and transcriptome reveals a wide range of novel allergens.</title>
        <authorList>
            <person name="Liu X.Y."/>
            <person name="Yang K.Y."/>
            <person name="Wang M.Q."/>
            <person name="Kwok J.S."/>
            <person name="Zeng X."/>
            <person name="Yang Z."/>
            <person name="Xiao X.J."/>
            <person name="Lau C.P."/>
            <person name="Li Y."/>
            <person name="Huang Z.M."/>
            <person name="Ba J.G."/>
            <person name="Yim A.K."/>
            <person name="Ouyang C.Y."/>
            <person name="Ngai S.M."/>
            <person name="Chan T.F."/>
            <person name="Leung E.L."/>
            <person name="Liu L."/>
            <person name="Liu Z.G."/>
            <person name="Tsui S.K."/>
        </authorList>
    </citation>
    <scope>NUCLEOTIDE SEQUENCE [LARGE SCALE GENOMIC DNA]</scope>
    <source>
        <strain evidence="2">Derp</strain>
    </source>
</reference>
<dbReference type="Proteomes" id="UP000887458">
    <property type="component" value="Unassembled WGS sequence"/>
</dbReference>
<feature type="transmembrane region" description="Helical" evidence="1">
    <location>
        <begin position="39"/>
        <end position="60"/>
    </location>
</feature>